<proteinExistence type="predicted"/>
<dbReference type="Proteomes" id="UP000317998">
    <property type="component" value="Unassembled WGS sequence"/>
</dbReference>
<dbReference type="Gene3D" id="3.10.450.50">
    <property type="match status" value="1"/>
</dbReference>
<dbReference type="Pfam" id="PF12680">
    <property type="entry name" value="SnoaL_2"/>
    <property type="match status" value="1"/>
</dbReference>
<evidence type="ECO:0000259" key="1">
    <source>
        <dbReference type="Pfam" id="PF12680"/>
    </source>
</evidence>
<name>A0A542YK10_9MICO</name>
<keyword evidence="3" id="KW-1185">Reference proteome</keyword>
<dbReference type="InterPro" id="IPR037401">
    <property type="entry name" value="SnoaL-like"/>
</dbReference>
<evidence type="ECO:0000313" key="2">
    <source>
        <dbReference type="EMBL" id="TQL48400.1"/>
    </source>
</evidence>
<dbReference type="OrthoDB" id="26840at2"/>
<dbReference type="EMBL" id="VFOM01000001">
    <property type="protein sequence ID" value="TQL48400.1"/>
    <property type="molecule type" value="Genomic_DNA"/>
</dbReference>
<dbReference type="RefSeq" id="WP_141880509.1">
    <property type="nucleotide sequence ID" value="NZ_VFOM01000001.1"/>
</dbReference>
<accession>A0A542YK10</accession>
<dbReference type="SUPFAM" id="SSF54427">
    <property type="entry name" value="NTF2-like"/>
    <property type="match status" value="1"/>
</dbReference>
<reference evidence="2 3" key="1">
    <citation type="submission" date="2019-06" db="EMBL/GenBank/DDBJ databases">
        <title>Sequencing the genomes of 1000 actinobacteria strains.</title>
        <authorList>
            <person name="Klenk H.-P."/>
        </authorList>
    </citation>
    <scope>NUCLEOTIDE SEQUENCE [LARGE SCALE GENOMIC DNA]</scope>
    <source>
        <strain evidence="2 3">DSM 26477</strain>
    </source>
</reference>
<evidence type="ECO:0000313" key="3">
    <source>
        <dbReference type="Proteomes" id="UP000317998"/>
    </source>
</evidence>
<dbReference type="InterPro" id="IPR032710">
    <property type="entry name" value="NTF2-like_dom_sf"/>
</dbReference>
<protein>
    <submittedName>
        <fullName evidence="2">SnoaL-like protein</fullName>
    </submittedName>
</protein>
<organism evidence="2 3">
    <name type="scientific">Homoserinimonas aerilata</name>
    <dbReference type="NCBI Taxonomy" id="1162970"/>
    <lineage>
        <taxon>Bacteria</taxon>
        <taxon>Bacillati</taxon>
        <taxon>Actinomycetota</taxon>
        <taxon>Actinomycetes</taxon>
        <taxon>Micrococcales</taxon>
        <taxon>Microbacteriaceae</taxon>
        <taxon>Homoserinimonas</taxon>
    </lineage>
</organism>
<sequence length="142" mass="16426">MLRERFDEYISRFNAEDDTTFDDFLAADVHVKNGTLEFTGIDGMKDHYRNKIWPDFVEQLTVPRFVSDDHGAAIQMHTLFTARHDREDSLFGPVKKGETFEFDGVIMYEFDATGRFKDILVAYNSFVHTDSDGHSRDLGIPH</sequence>
<feature type="domain" description="SnoaL-like" evidence="1">
    <location>
        <begin position="7"/>
        <end position="117"/>
    </location>
</feature>
<dbReference type="AlphaFoldDB" id="A0A542YK10"/>
<comment type="caution">
    <text evidence="2">The sequence shown here is derived from an EMBL/GenBank/DDBJ whole genome shotgun (WGS) entry which is preliminary data.</text>
</comment>
<gene>
    <name evidence="2" type="ORF">FB562_1494</name>
</gene>